<keyword evidence="2" id="KW-1185">Reference proteome</keyword>
<sequence length="309" mass="35538">MRRTTRVSKWTAQRCVGPRVDVTKYFNEHKVNYGLWGSLGLLLGMLCSPRETPNEVDFVIADRDLLSACSIVEKLGYVRQAEGKTGIFGFPPKVGKLEEIQRFCPRKQGTNAPTNPLPINLIPASLVDFRDTEPAYIMESEVVGRNGDVWKVCHPSLPGLMDAALSMTDKHARDEDQHDFPHYTMFDIRRDAYTNMPINELRSQMLFFHGKSMWLQMVDITFKWEDQGGRDSYEEIPERLLNLAYLLKPSNGEYFLDLILTFPVYDEDFWELEEKQFAEESWEEVFGVDAVEDELPVQEPVTAFHATQG</sequence>
<dbReference type="Proteomes" id="UP000275078">
    <property type="component" value="Unassembled WGS sequence"/>
</dbReference>
<dbReference type="AlphaFoldDB" id="A0A3N4IXA3"/>
<proteinExistence type="predicted"/>
<evidence type="ECO:0000313" key="2">
    <source>
        <dbReference type="Proteomes" id="UP000275078"/>
    </source>
</evidence>
<reference evidence="1 2" key="1">
    <citation type="journal article" date="2018" name="Nat. Ecol. Evol.">
        <title>Pezizomycetes genomes reveal the molecular basis of ectomycorrhizal truffle lifestyle.</title>
        <authorList>
            <person name="Murat C."/>
            <person name="Payen T."/>
            <person name="Noel B."/>
            <person name="Kuo A."/>
            <person name="Morin E."/>
            <person name="Chen J."/>
            <person name="Kohler A."/>
            <person name="Krizsan K."/>
            <person name="Balestrini R."/>
            <person name="Da Silva C."/>
            <person name="Montanini B."/>
            <person name="Hainaut M."/>
            <person name="Levati E."/>
            <person name="Barry K.W."/>
            <person name="Belfiori B."/>
            <person name="Cichocki N."/>
            <person name="Clum A."/>
            <person name="Dockter R.B."/>
            <person name="Fauchery L."/>
            <person name="Guy J."/>
            <person name="Iotti M."/>
            <person name="Le Tacon F."/>
            <person name="Lindquist E.A."/>
            <person name="Lipzen A."/>
            <person name="Malagnac F."/>
            <person name="Mello A."/>
            <person name="Molinier V."/>
            <person name="Miyauchi S."/>
            <person name="Poulain J."/>
            <person name="Riccioni C."/>
            <person name="Rubini A."/>
            <person name="Sitrit Y."/>
            <person name="Splivallo R."/>
            <person name="Traeger S."/>
            <person name="Wang M."/>
            <person name="Zifcakova L."/>
            <person name="Wipf D."/>
            <person name="Zambonelli A."/>
            <person name="Paolocci F."/>
            <person name="Nowrousian M."/>
            <person name="Ottonello S."/>
            <person name="Baldrian P."/>
            <person name="Spatafora J.W."/>
            <person name="Henrissat B."/>
            <person name="Nagy L.G."/>
            <person name="Aury J.M."/>
            <person name="Wincker P."/>
            <person name="Grigoriev I.V."/>
            <person name="Bonfante P."/>
            <person name="Martin F.M."/>
        </authorList>
    </citation>
    <scope>NUCLEOTIDE SEQUENCE [LARGE SCALE GENOMIC DNA]</scope>
    <source>
        <strain evidence="1 2">RN42</strain>
    </source>
</reference>
<dbReference type="EMBL" id="ML119650">
    <property type="protein sequence ID" value="RPA86274.1"/>
    <property type="molecule type" value="Genomic_DNA"/>
</dbReference>
<gene>
    <name evidence="1" type="ORF">BJ508DRAFT_358378</name>
</gene>
<evidence type="ECO:0000313" key="1">
    <source>
        <dbReference type="EMBL" id="RPA86274.1"/>
    </source>
</evidence>
<name>A0A3N4IXA3_ASCIM</name>
<accession>A0A3N4IXA3</accession>
<protein>
    <submittedName>
        <fullName evidence="1">Uncharacterized protein</fullName>
    </submittedName>
</protein>
<organism evidence="1 2">
    <name type="scientific">Ascobolus immersus RN42</name>
    <dbReference type="NCBI Taxonomy" id="1160509"/>
    <lineage>
        <taxon>Eukaryota</taxon>
        <taxon>Fungi</taxon>
        <taxon>Dikarya</taxon>
        <taxon>Ascomycota</taxon>
        <taxon>Pezizomycotina</taxon>
        <taxon>Pezizomycetes</taxon>
        <taxon>Pezizales</taxon>
        <taxon>Ascobolaceae</taxon>
        <taxon>Ascobolus</taxon>
    </lineage>
</organism>